<dbReference type="InterPro" id="IPR042099">
    <property type="entry name" value="ANL_N_sf"/>
</dbReference>
<feature type="domain" description="AMP-binding enzyme C-terminal" evidence="9">
    <location>
        <begin position="470"/>
        <end position="544"/>
    </location>
</feature>
<evidence type="ECO:0000256" key="7">
    <source>
        <dbReference type="ARBA" id="ARBA00042773"/>
    </source>
</evidence>
<evidence type="ECO:0000259" key="8">
    <source>
        <dbReference type="Pfam" id="PF00501"/>
    </source>
</evidence>
<dbReference type="EC" id="6.2.1.3" evidence="5"/>
<dbReference type="InterPro" id="IPR050237">
    <property type="entry name" value="ATP-dep_AMP-bd_enzyme"/>
</dbReference>
<dbReference type="InterPro" id="IPR045851">
    <property type="entry name" value="AMP-bd_C_sf"/>
</dbReference>
<evidence type="ECO:0000256" key="6">
    <source>
        <dbReference type="ARBA" id="ARBA00039545"/>
    </source>
</evidence>
<sequence>MQESPWFKFYPKAVPTVIDPEEFGSVVDLFEESIRKFGDAVAYECMGKTISFNELDQLSNQFSAFLQQKLALKKGDRIGIQMPNLLQYPVVMFGALRAGLVVVNTNPLYTASEMKHQYTDAGVKVVVILANFAYNLEKIKEESGIQHVVVTEIGDLLGGLKGMIVNLVVKYIKKMVPAYYLPGAWTFKKAMSAGNPATFEKPTLQGADLAYLQYTGGTTGVSKGAMLTHRNIVANMQQISAWMKPKLKEREETVITALPLYHIFALTVNCLAMMKIGAHNVLITNPRDMPAFCKELKKHPFSVFTGVNTLFNGLLNQEAFRSLDFSSLKIAVGGGMAVQQAVARRWQKVTGTPLAEGYGLTETSPVVSCNPIDGTERLGTIGVPLPNTEVKIVDDEGKELPIGERGELCVKGPQVMPGYWQRPEETKTAFYEDWFKTGDIAVQDEDGFFKIVDRKKEMILVSGFNVYPNEVEDALAEHEQVDEVGVIGIPDEKSTERVIAYVVSTNPSLTDEELIAFSRENLTSYKVPKEIYFVKELPKSNVGKILRRVIRENHEKKQQA</sequence>
<dbReference type="Pfam" id="PF13193">
    <property type="entry name" value="AMP-binding_C"/>
    <property type="match status" value="1"/>
</dbReference>
<dbReference type="InterPro" id="IPR000873">
    <property type="entry name" value="AMP-dep_synth/lig_dom"/>
</dbReference>
<evidence type="ECO:0000259" key="9">
    <source>
        <dbReference type="Pfam" id="PF13193"/>
    </source>
</evidence>
<evidence type="ECO:0000256" key="2">
    <source>
        <dbReference type="ARBA" id="ARBA00005005"/>
    </source>
</evidence>
<accession>A0ABT8CDU5</accession>
<evidence type="ECO:0000313" key="11">
    <source>
        <dbReference type="Proteomes" id="UP001236663"/>
    </source>
</evidence>
<dbReference type="SUPFAM" id="SSF56801">
    <property type="entry name" value="Acetyl-CoA synthetase-like"/>
    <property type="match status" value="1"/>
</dbReference>
<dbReference type="Gene3D" id="3.40.50.12780">
    <property type="entry name" value="N-terminal domain of ligase-like"/>
    <property type="match status" value="1"/>
</dbReference>
<name>A0ABT8CDU5_9BACT</name>
<keyword evidence="11" id="KW-1185">Reference proteome</keyword>
<protein>
    <recommendedName>
        <fullName evidence="6">Long-chain-fatty-acid--CoA ligase</fullName>
        <ecNumber evidence="5">6.2.1.3</ecNumber>
    </recommendedName>
    <alternativeName>
        <fullName evidence="7">Long-chain acyl-CoA synthetase</fullName>
    </alternativeName>
</protein>
<dbReference type="CDD" id="cd05936">
    <property type="entry name" value="FC-FACS_FadD_like"/>
    <property type="match status" value="1"/>
</dbReference>
<comment type="pathway">
    <text evidence="2">Lipid metabolism; fatty acid beta-oxidation.</text>
</comment>
<dbReference type="Pfam" id="PF00501">
    <property type="entry name" value="AMP-binding"/>
    <property type="match status" value="1"/>
</dbReference>
<dbReference type="InterPro" id="IPR025110">
    <property type="entry name" value="AMP-bd_C"/>
</dbReference>
<dbReference type="PANTHER" id="PTHR43767:SF8">
    <property type="entry name" value="LONG-CHAIN-FATTY-ACID--COA LIGASE"/>
    <property type="match status" value="1"/>
</dbReference>
<comment type="caution">
    <text evidence="10">The sequence shown here is derived from an EMBL/GenBank/DDBJ whole genome shotgun (WGS) entry which is preliminary data.</text>
</comment>
<evidence type="ECO:0000256" key="5">
    <source>
        <dbReference type="ARBA" id="ARBA00026121"/>
    </source>
</evidence>
<dbReference type="InterPro" id="IPR020845">
    <property type="entry name" value="AMP-binding_CS"/>
</dbReference>
<organism evidence="10 11">
    <name type="scientific">Cyclobacterium jeungdonense</name>
    <dbReference type="NCBI Taxonomy" id="708087"/>
    <lineage>
        <taxon>Bacteria</taxon>
        <taxon>Pseudomonadati</taxon>
        <taxon>Bacteroidota</taxon>
        <taxon>Cytophagia</taxon>
        <taxon>Cytophagales</taxon>
        <taxon>Cyclobacteriaceae</taxon>
        <taxon>Cyclobacterium</taxon>
    </lineage>
</organism>
<dbReference type="PROSITE" id="PS00455">
    <property type="entry name" value="AMP_BINDING"/>
    <property type="match status" value="1"/>
</dbReference>
<dbReference type="RefSeq" id="WP_163382839.1">
    <property type="nucleotide sequence ID" value="NZ_JAUFQS010000047.1"/>
</dbReference>
<evidence type="ECO:0000256" key="4">
    <source>
        <dbReference type="ARBA" id="ARBA00023136"/>
    </source>
</evidence>
<keyword evidence="3" id="KW-0436">Ligase</keyword>
<comment type="subcellular location">
    <subcellularLocation>
        <location evidence="1">Membrane</location>
        <topology evidence="1">Peripheral membrane protein</topology>
    </subcellularLocation>
</comment>
<evidence type="ECO:0000256" key="1">
    <source>
        <dbReference type="ARBA" id="ARBA00004170"/>
    </source>
</evidence>
<proteinExistence type="predicted"/>
<keyword evidence="4" id="KW-0472">Membrane</keyword>
<dbReference type="Proteomes" id="UP001236663">
    <property type="component" value="Unassembled WGS sequence"/>
</dbReference>
<dbReference type="Gene3D" id="3.30.300.30">
    <property type="match status" value="1"/>
</dbReference>
<evidence type="ECO:0000313" key="10">
    <source>
        <dbReference type="EMBL" id="MDN3690695.1"/>
    </source>
</evidence>
<feature type="domain" description="AMP-dependent synthetase/ligase" evidence="8">
    <location>
        <begin position="30"/>
        <end position="420"/>
    </location>
</feature>
<dbReference type="EMBL" id="JAUFQS010000047">
    <property type="protein sequence ID" value="MDN3690695.1"/>
    <property type="molecule type" value="Genomic_DNA"/>
</dbReference>
<reference evidence="11" key="1">
    <citation type="journal article" date="2019" name="Int. J. Syst. Evol. Microbiol.">
        <title>The Global Catalogue of Microorganisms (GCM) 10K type strain sequencing project: providing services to taxonomists for standard genome sequencing and annotation.</title>
        <authorList>
            <consortium name="The Broad Institute Genomics Platform"/>
            <consortium name="The Broad Institute Genome Sequencing Center for Infectious Disease"/>
            <person name="Wu L."/>
            <person name="Ma J."/>
        </authorList>
    </citation>
    <scope>NUCLEOTIDE SEQUENCE [LARGE SCALE GENOMIC DNA]</scope>
    <source>
        <strain evidence="11">CECT 7706</strain>
    </source>
</reference>
<gene>
    <name evidence="10" type="ORF">QWZ15_22935</name>
</gene>
<dbReference type="PANTHER" id="PTHR43767">
    <property type="entry name" value="LONG-CHAIN-FATTY-ACID--COA LIGASE"/>
    <property type="match status" value="1"/>
</dbReference>
<evidence type="ECO:0000256" key="3">
    <source>
        <dbReference type="ARBA" id="ARBA00022598"/>
    </source>
</evidence>